<gene>
    <name evidence="7" type="ORF">FNA67_03500</name>
</gene>
<keyword evidence="2" id="KW-0479">Metal-binding</keyword>
<evidence type="ECO:0000313" key="7">
    <source>
        <dbReference type="EMBL" id="QEE19291.1"/>
    </source>
</evidence>
<name>A0A5B9DJ24_9HYPH</name>
<dbReference type="PANTHER" id="PTHR10134">
    <property type="entry name" value="CYTOCHROME B-C1 COMPLEX SUBUNIT RIESKE, MITOCHONDRIAL"/>
    <property type="match status" value="1"/>
</dbReference>
<dbReference type="Pfam" id="PF00355">
    <property type="entry name" value="Rieske"/>
    <property type="match status" value="1"/>
</dbReference>
<keyword evidence="8" id="KW-1185">Reference proteome</keyword>
<dbReference type="RefSeq" id="WP_049707730.1">
    <property type="nucleotide sequence ID" value="NZ_BMFM01000001.1"/>
</dbReference>
<dbReference type="CDD" id="cd03467">
    <property type="entry name" value="Rieske"/>
    <property type="match status" value="1"/>
</dbReference>
<dbReference type="GO" id="GO:0016020">
    <property type="term" value="C:membrane"/>
    <property type="evidence" value="ECO:0007669"/>
    <property type="project" value="InterPro"/>
</dbReference>
<dbReference type="GO" id="GO:0051537">
    <property type="term" value="F:2 iron, 2 sulfur cluster binding"/>
    <property type="evidence" value="ECO:0007669"/>
    <property type="project" value="UniProtKB-KW"/>
</dbReference>
<dbReference type="InterPro" id="IPR006311">
    <property type="entry name" value="TAT_signal"/>
</dbReference>
<proteinExistence type="predicted"/>
<dbReference type="PROSITE" id="PS51318">
    <property type="entry name" value="TAT"/>
    <property type="match status" value="1"/>
</dbReference>
<evidence type="ECO:0000256" key="5">
    <source>
        <dbReference type="ARBA" id="ARBA00023157"/>
    </source>
</evidence>
<dbReference type="InterPro" id="IPR005805">
    <property type="entry name" value="Rieske_Fe-S_prot_C"/>
</dbReference>
<evidence type="ECO:0000313" key="8">
    <source>
        <dbReference type="Proteomes" id="UP000321062"/>
    </source>
</evidence>
<dbReference type="PROSITE" id="PS51296">
    <property type="entry name" value="RIESKE"/>
    <property type="match status" value="1"/>
</dbReference>
<dbReference type="GO" id="GO:0046872">
    <property type="term" value="F:metal ion binding"/>
    <property type="evidence" value="ECO:0007669"/>
    <property type="project" value="UniProtKB-KW"/>
</dbReference>
<keyword evidence="5" id="KW-1015">Disulfide bond</keyword>
<dbReference type="OrthoDB" id="9802613at2"/>
<organism evidence="7 8">
    <name type="scientific">Paradevosia tibetensis</name>
    <dbReference type="NCBI Taxonomy" id="1447062"/>
    <lineage>
        <taxon>Bacteria</taxon>
        <taxon>Pseudomonadati</taxon>
        <taxon>Pseudomonadota</taxon>
        <taxon>Alphaproteobacteria</taxon>
        <taxon>Hyphomicrobiales</taxon>
        <taxon>Devosiaceae</taxon>
        <taxon>Paradevosia</taxon>
    </lineage>
</organism>
<dbReference type="EMBL" id="CP041690">
    <property type="protein sequence ID" value="QEE19291.1"/>
    <property type="molecule type" value="Genomic_DNA"/>
</dbReference>
<evidence type="ECO:0000256" key="3">
    <source>
        <dbReference type="ARBA" id="ARBA00023004"/>
    </source>
</evidence>
<keyword evidence="3" id="KW-0408">Iron</keyword>
<keyword evidence="1" id="KW-0001">2Fe-2S</keyword>
<reference evidence="7 8" key="1">
    <citation type="journal article" date="2015" name="Int. J. Syst. Evol. Microbiol.">
        <title>Youhaiella tibetensis gen. nov., sp. nov., isolated from subsurface sediment.</title>
        <authorList>
            <person name="Wang Y.X."/>
            <person name="Huang F.Q."/>
            <person name="Nogi Y."/>
            <person name="Pang S.J."/>
            <person name="Wang P.K."/>
            <person name="Lv J."/>
        </authorList>
    </citation>
    <scope>NUCLEOTIDE SEQUENCE [LARGE SCALE GENOMIC DNA]</scope>
    <source>
        <strain evidence="8">fig4</strain>
    </source>
</reference>
<dbReference type="PRINTS" id="PR00162">
    <property type="entry name" value="RIESKE"/>
</dbReference>
<evidence type="ECO:0000256" key="4">
    <source>
        <dbReference type="ARBA" id="ARBA00023014"/>
    </source>
</evidence>
<dbReference type="InterPro" id="IPR036922">
    <property type="entry name" value="Rieske_2Fe-2S_sf"/>
</dbReference>
<protein>
    <submittedName>
        <fullName evidence="7">Ubiquinol-cytochrome c reductase iron-sulfur subunit</fullName>
    </submittedName>
</protein>
<dbReference type="SUPFAM" id="SSF50022">
    <property type="entry name" value="ISP domain"/>
    <property type="match status" value="1"/>
</dbReference>
<dbReference type="Proteomes" id="UP000321062">
    <property type="component" value="Chromosome"/>
</dbReference>
<dbReference type="InterPro" id="IPR014349">
    <property type="entry name" value="Rieske_Fe-S_prot"/>
</dbReference>
<dbReference type="InterPro" id="IPR017941">
    <property type="entry name" value="Rieske_2Fe-2S"/>
</dbReference>
<comment type="cofactor">
    <cofactor evidence="6">
        <name>[2Fe-2S] cluster</name>
        <dbReference type="ChEBI" id="CHEBI:190135"/>
    </cofactor>
</comment>
<evidence type="ECO:0000256" key="6">
    <source>
        <dbReference type="ARBA" id="ARBA00034078"/>
    </source>
</evidence>
<dbReference type="Gene3D" id="2.102.10.10">
    <property type="entry name" value="Rieske [2Fe-2S] iron-sulphur domain"/>
    <property type="match status" value="1"/>
</dbReference>
<dbReference type="KEGG" id="yti:FNA67_03500"/>
<accession>A0A5B9DJ24</accession>
<evidence type="ECO:0000256" key="1">
    <source>
        <dbReference type="ARBA" id="ARBA00022714"/>
    </source>
</evidence>
<evidence type="ECO:0000256" key="2">
    <source>
        <dbReference type="ARBA" id="ARBA00022723"/>
    </source>
</evidence>
<keyword evidence="4" id="KW-0411">Iron-sulfur</keyword>
<sequence>MSDTKQPPQALCACAKAAMQRRTMLKGMVALGGVAVSGSAFAQAAEDMRPQVGDFLVRTRGEPNPLGPDDVGIGKKPIQAYAMAPDGTVRSGDYENGLLLIHYDEGDLADDAKKMSANGVLAYSIICTHAGCEATNWISEENTIECPCHGSHFDAKNNGAVLFGPASRKLPQLGLEVKDGKIVVAAEFDSRVGGDETM</sequence>
<dbReference type="AlphaFoldDB" id="A0A5B9DJ24"/>